<gene>
    <name evidence="2" type="ORF">V6617_13275</name>
</gene>
<reference evidence="2 3" key="1">
    <citation type="submission" date="2024-02" db="EMBL/GenBank/DDBJ databases">
        <title>Complete genome sequence of Pelagibacterium nitratireducens ZH15.</title>
        <authorList>
            <person name="Zhao L.H."/>
        </authorList>
    </citation>
    <scope>NUCLEOTIDE SEQUENCE [LARGE SCALE GENOMIC DNA]</scope>
    <source>
        <strain evidence="2 3">ZH15</strain>
    </source>
</reference>
<name>A0ABZ2I341_9HYPH</name>
<proteinExistence type="predicted"/>
<keyword evidence="3" id="KW-1185">Reference proteome</keyword>
<dbReference type="Proteomes" id="UP001369958">
    <property type="component" value="Chromosome"/>
</dbReference>
<feature type="signal peptide" evidence="1">
    <location>
        <begin position="1"/>
        <end position="28"/>
    </location>
</feature>
<evidence type="ECO:0000256" key="1">
    <source>
        <dbReference type="SAM" id="SignalP"/>
    </source>
</evidence>
<keyword evidence="1" id="KW-0732">Signal</keyword>
<sequence>MGRNTNTAKAAGLALIIAMGAFTAPANAGQVSINLNPANAEQQQMMQAGLGIYALYNGIQNGSITQDGVNNMAGLTQGGGGNLGIVHQEGNNHNGTLNQQGGNNSYGLFQFGEGTDAHVNQSGGQTGLGLVFGW</sequence>
<dbReference type="EMBL" id="CP146275">
    <property type="protein sequence ID" value="WWT31975.1"/>
    <property type="molecule type" value="Genomic_DNA"/>
</dbReference>
<dbReference type="RefSeq" id="WP_338607439.1">
    <property type="nucleotide sequence ID" value="NZ_CP146275.1"/>
</dbReference>
<organism evidence="2 3">
    <name type="scientific">Pelagibacterium nitratireducens</name>
    <dbReference type="NCBI Taxonomy" id="1046114"/>
    <lineage>
        <taxon>Bacteria</taxon>
        <taxon>Pseudomonadati</taxon>
        <taxon>Pseudomonadota</taxon>
        <taxon>Alphaproteobacteria</taxon>
        <taxon>Hyphomicrobiales</taxon>
        <taxon>Devosiaceae</taxon>
        <taxon>Pelagibacterium</taxon>
    </lineage>
</organism>
<feature type="chain" id="PRO_5046842696" evidence="1">
    <location>
        <begin position="29"/>
        <end position="134"/>
    </location>
</feature>
<accession>A0ABZ2I341</accession>
<protein>
    <submittedName>
        <fullName evidence="2">Curlin</fullName>
    </submittedName>
</protein>
<evidence type="ECO:0000313" key="2">
    <source>
        <dbReference type="EMBL" id="WWT31975.1"/>
    </source>
</evidence>
<evidence type="ECO:0000313" key="3">
    <source>
        <dbReference type="Proteomes" id="UP001369958"/>
    </source>
</evidence>